<dbReference type="SMART" id="SM00320">
    <property type="entry name" value="WD40"/>
    <property type="match status" value="3"/>
</dbReference>
<dbReference type="InterPro" id="IPR016346">
    <property type="entry name" value="G-protein_beta_1-5"/>
</dbReference>
<dbReference type="EMBL" id="ABJB010303929">
    <property type="status" value="NOT_ANNOTATED_CDS"/>
    <property type="molecule type" value="Genomic_DNA"/>
</dbReference>
<dbReference type="Gene3D" id="2.130.10.10">
    <property type="entry name" value="YVTN repeat-like/Quinoprotein amine dehydrogenase"/>
    <property type="match status" value="1"/>
</dbReference>
<reference evidence="4 6" key="1">
    <citation type="submission" date="2008-03" db="EMBL/GenBank/DDBJ databases">
        <title>Annotation of Ixodes scapularis.</title>
        <authorList>
            <consortium name="Ixodes scapularis Genome Project Consortium"/>
            <person name="Caler E."/>
            <person name="Hannick L.I."/>
            <person name="Bidwell S."/>
            <person name="Joardar V."/>
            <person name="Thiagarajan M."/>
            <person name="Amedeo P."/>
            <person name="Galinsky K.J."/>
            <person name="Schobel S."/>
            <person name="Inman J."/>
            <person name="Hostetler J."/>
            <person name="Miller J."/>
            <person name="Hammond M."/>
            <person name="Megy K."/>
            <person name="Lawson D."/>
            <person name="Kodira C."/>
            <person name="Sutton G."/>
            <person name="Meyer J."/>
            <person name="Hill C.A."/>
            <person name="Birren B."/>
            <person name="Nene V."/>
            <person name="Collins F."/>
            <person name="Alarcon-Chaidez F."/>
            <person name="Wikel S."/>
            <person name="Strausberg R."/>
        </authorList>
    </citation>
    <scope>NUCLEOTIDE SEQUENCE [LARGE SCALE GENOMIC DNA]</scope>
    <source>
        <strain evidence="6">Wikel</strain>
        <strain evidence="4">Wikel colony</strain>
    </source>
</reference>
<feature type="repeat" description="WD" evidence="3">
    <location>
        <begin position="4"/>
        <end position="45"/>
    </location>
</feature>
<dbReference type="VEuPathDB" id="VectorBase:ISCP_019946"/>
<dbReference type="EMBL" id="DS962821">
    <property type="protein sequence ID" value="EEC19520.1"/>
    <property type="molecule type" value="Genomic_DNA"/>
</dbReference>
<evidence type="ECO:0000256" key="2">
    <source>
        <dbReference type="ARBA" id="ARBA00022737"/>
    </source>
</evidence>
<protein>
    <submittedName>
        <fullName evidence="4 5">Guanine nucleotide-binding protein beta, putative</fullName>
        <ecNumber evidence="4">2.3.1.48</ecNumber>
    </submittedName>
</protein>
<dbReference type="Pfam" id="PF00400">
    <property type="entry name" value="WD40"/>
    <property type="match status" value="3"/>
</dbReference>
<dbReference type="HOGENOM" id="CLU_000288_57_34_1"/>
<dbReference type="InterPro" id="IPR020472">
    <property type="entry name" value="WD40_PAC1"/>
</dbReference>
<dbReference type="EMBL" id="ABJB010590414">
    <property type="status" value="NOT_ANNOTATED_CDS"/>
    <property type="molecule type" value="Genomic_DNA"/>
</dbReference>
<keyword evidence="2" id="KW-0677">Repeat</keyword>
<sequence length="133" mass="14846">MTTYEAHEGDVISLSLHPDKTSFVTGSVDNTARLWDIREKECRQTFREHTADVSSVYFHASGQAFATASEDKTCGLFDIRSDQQVCRYQNPRESSAFTCCGLSLSGRLLMAGSDDQDVHVWDTLSTRRIGIGF</sequence>
<evidence type="ECO:0000313" key="4">
    <source>
        <dbReference type="EMBL" id="EEC19520.1"/>
    </source>
</evidence>
<accession>B7QKZ8</accession>
<organism>
    <name type="scientific">Ixodes scapularis</name>
    <name type="common">Black-legged tick</name>
    <name type="synonym">Deer tick</name>
    <dbReference type="NCBI Taxonomy" id="6945"/>
    <lineage>
        <taxon>Eukaryota</taxon>
        <taxon>Metazoa</taxon>
        <taxon>Ecdysozoa</taxon>
        <taxon>Arthropoda</taxon>
        <taxon>Chelicerata</taxon>
        <taxon>Arachnida</taxon>
        <taxon>Acari</taxon>
        <taxon>Parasitiformes</taxon>
        <taxon>Ixodida</taxon>
        <taxon>Ixodoidea</taxon>
        <taxon>Ixodidae</taxon>
        <taxon>Ixodinae</taxon>
        <taxon>Ixodes</taxon>
    </lineage>
</organism>
<dbReference type="InterPro" id="IPR001680">
    <property type="entry name" value="WD40_rpt"/>
</dbReference>
<feature type="repeat" description="WD" evidence="3">
    <location>
        <begin position="105"/>
        <end position="131"/>
    </location>
</feature>
<dbReference type="OrthoDB" id="10255630at2759"/>
<reference evidence="5" key="2">
    <citation type="submission" date="2020-05" db="UniProtKB">
        <authorList>
            <consortium name="EnsemblMetazoa"/>
        </authorList>
    </citation>
    <scope>IDENTIFICATION</scope>
    <source>
        <strain evidence="5">wikel</strain>
    </source>
</reference>
<evidence type="ECO:0000313" key="5">
    <source>
        <dbReference type="EnsemblMetazoa" id="ISCW014475-PA"/>
    </source>
</evidence>
<dbReference type="GO" id="GO:0061733">
    <property type="term" value="F:protein-lysine-acetyltransferase activity"/>
    <property type="evidence" value="ECO:0007669"/>
    <property type="project" value="UniProtKB-EC"/>
</dbReference>
<keyword evidence="1 3" id="KW-0853">WD repeat</keyword>
<dbReference type="InParanoid" id="B7QKZ8"/>
<dbReference type="EC" id="2.3.1.48" evidence="4"/>
<dbReference type="PROSITE" id="PS50082">
    <property type="entry name" value="WD_REPEATS_2"/>
    <property type="match status" value="3"/>
</dbReference>
<dbReference type="SUPFAM" id="SSF50978">
    <property type="entry name" value="WD40 repeat-like"/>
    <property type="match status" value="1"/>
</dbReference>
<dbReference type="STRING" id="6945.B7QKZ8"/>
<dbReference type="Proteomes" id="UP000001555">
    <property type="component" value="Unassembled WGS sequence"/>
</dbReference>
<dbReference type="InterPro" id="IPR015943">
    <property type="entry name" value="WD40/YVTN_repeat-like_dom_sf"/>
</dbReference>
<dbReference type="VEuPathDB" id="VectorBase:ISCW014475"/>
<keyword evidence="6" id="KW-1185">Reference proteome</keyword>
<dbReference type="PaxDb" id="6945-B7QKZ8"/>
<feature type="repeat" description="WD" evidence="3">
    <location>
        <begin position="46"/>
        <end position="87"/>
    </location>
</feature>
<dbReference type="EnsemblMetazoa" id="ISCW014475-RA">
    <property type="protein sequence ID" value="ISCW014475-PA"/>
    <property type="gene ID" value="ISCW014475"/>
</dbReference>
<proteinExistence type="predicted"/>
<name>B7QKZ8_IXOSC</name>
<keyword evidence="4" id="KW-0012">Acyltransferase</keyword>
<dbReference type="VEuPathDB" id="VectorBase:ISCI014475"/>
<dbReference type="GO" id="GO:0007165">
    <property type="term" value="P:signal transduction"/>
    <property type="evidence" value="ECO:0007669"/>
    <property type="project" value="InterPro"/>
</dbReference>
<keyword evidence="4" id="KW-0808">Transferase</keyword>
<evidence type="ECO:0000313" key="6">
    <source>
        <dbReference type="Proteomes" id="UP000001555"/>
    </source>
</evidence>
<dbReference type="PROSITE" id="PS50294">
    <property type="entry name" value="WD_REPEATS_REGION"/>
    <property type="match status" value="1"/>
</dbReference>
<dbReference type="EMBL" id="ABJB010713357">
    <property type="status" value="NOT_ANNOTATED_CDS"/>
    <property type="molecule type" value="Genomic_DNA"/>
</dbReference>
<evidence type="ECO:0000256" key="1">
    <source>
        <dbReference type="ARBA" id="ARBA00022574"/>
    </source>
</evidence>
<dbReference type="InterPro" id="IPR036322">
    <property type="entry name" value="WD40_repeat_dom_sf"/>
</dbReference>
<evidence type="ECO:0000256" key="3">
    <source>
        <dbReference type="PROSITE-ProRule" id="PRU00221"/>
    </source>
</evidence>
<gene>
    <name evidence="4" type="ORF">IscW_ISCW014475</name>
</gene>
<dbReference type="PRINTS" id="PR00320">
    <property type="entry name" value="GPROTEINBRPT"/>
</dbReference>
<dbReference type="EMBL" id="ABJB010406736">
    <property type="status" value="NOT_ANNOTATED_CDS"/>
    <property type="molecule type" value="Genomic_DNA"/>
</dbReference>
<dbReference type="AlphaFoldDB" id="B7QKZ8"/>
<dbReference type="PANTHER" id="PTHR19850">
    <property type="entry name" value="GUANINE NUCLEOTIDE-BINDING PROTEIN BETA G PROTEIN BETA"/>
    <property type="match status" value="1"/>
</dbReference>